<dbReference type="EMBL" id="GBXM01020275">
    <property type="protein sequence ID" value="JAH88302.1"/>
    <property type="molecule type" value="Transcribed_RNA"/>
</dbReference>
<protein>
    <submittedName>
        <fullName evidence="1">Uncharacterized protein</fullName>
    </submittedName>
</protein>
<reference evidence="1" key="2">
    <citation type="journal article" date="2015" name="Fish Shellfish Immunol.">
        <title>Early steps in the European eel (Anguilla anguilla)-Vibrio vulnificus interaction in the gills: Role of the RtxA13 toxin.</title>
        <authorList>
            <person name="Callol A."/>
            <person name="Pajuelo D."/>
            <person name="Ebbesson L."/>
            <person name="Teles M."/>
            <person name="MacKenzie S."/>
            <person name="Amaro C."/>
        </authorList>
    </citation>
    <scope>NUCLEOTIDE SEQUENCE</scope>
</reference>
<accession>A0A0E9WD91</accession>
<sequence>MLSRQAVWCVGVKRSRLGVRSDHVQRISSHIVTGRVPQTPGPLSVRRQLNRGDFVILHKIFTVQGYRTYSMGFAIPINYSSNLPKFREYMHV</sequence>
<name>A0A0E9WD91_ANGAN</name>
<organism evidence="1">
    <name type="scientific">Anguilla anguilla</name>
    <name type="common">European freshwater eel</name>
    <name type="synonym">Muraena anguilla</name>
    <dbReference type="NCBI Taxonomy" id="7936"/>
    <lineage>
        <taxon>Eukaryota</taxon>
        <taxon>Metazoa</taxon>
        <taxon>Chordata</taxon>
        <taxon>Craniata</taxon>
        <taxon>Vertebrata</taxon>
        <taxon>Euteleostomi</taxon>
        <taxon>Actinopterygii</taxon>
        <taxon>Neopterygii</taxon>
        <taxon>Teleostei</taxon>
        <taxon>Anguilliformes</taxon>
        <taxon>Anguillidae</taxon>
        <taxon>Anguilla</taxon>
    </lineage>
</organism>
<proteinExistence type="predicted"/>
<reference evidence="1" key="1">
    <citation type="submission" date="2014-11" db="EMBL/GenBank/DDBJ databases">
        <authorList>
            <person name="Amaro Gonzalez C."/>
        </authorList>
    </citation>
    <scope>NUCLEOTIDE SEQUENCE</scope>
</reference>
<dbReference type="AlphaFoldDB" id="A0A0E9WD91"/>
<evidence type="ECO:0000313" key="1">
    <source>
        <dbReference type="EMBL" id="JAH88302.1"/>
    </source>
</evidence>